<evidence type="ECO:0000256" key="6">
    <source>
        <dbReference type="SAM" id="Phobius"/>
    </source>
</evidence>
<feature type="transmembrane region" description="Helical" evidence="6">
    <location>
        <begin position="181"/>
        <end position="200"/>
    </location>
</feature>
<dbReference type="EMBL" id="AMZN01000100">
    <property type="protein sequence ID" value="ELR68651.1"/>
    <property type="molecule type" value="Genomic_DNA"/>
</dbReference>
<proteinExistence type="predicted"/>
<dbReference type="GO" id="GO:0005886">
    <property type="term" value="C:plasma membrane"/>
    <property type="evidence" value="ECO:0007669"/>
    <property type="project" value="UniProtKB-SubCell"/>
</dbReference>
<dbReference type="AlphaFoldDB" id="L8JIE7"/>
<keyword evidence="5 6" id="KW-0472">Membrane</keyword>
<feature type="transmembrane region" description="Helical" evidence="6">
    <location>
        <begin position="157"/>
        <end position="175"/>
    </location>
</feature>
<evidence type="ECO:0008006" key="9">
    <source>
        <dbReference type="Google" id="ProtNLM"/>
    </source>
</evidence>
<keyword evidence="3 6" id="KW-0812">Transmembrane</keyword>
<dbReference type="RefSeq" id="WP_009583053.1">
    <property type="nucleotide sequence ID" value="NZ_AMZN01000100.1"/>
</dbReference>
<reference evidence="7 8" key="1">
    <citation type="submission" date="2012-12" db="EMBL/GenBank/DDBJ databases">
        <title>Genome assembly of Fulvivirga imtechensis AK7.</title>
        <authorList>
            <person name="Nupur N."/>
            <person name="Khatri I."/>
            <person name="Kumar R."/>
            <person name="Subramanian S."/>
            <person name="Pinnaka A."/>
        </authorList>
    </citation>
    <scope>NUCLEOTIDE SEQUENCE [LARGE SCALE GENOMIC DNA]</scope>
    <source>
        <strain evidence="7 8">AK7</strain>
    </source>
</reference>
<feature type="transmembrane region" description="Helical" evidence="6">
    <location>
        <begin position="368"/>
        <end position="385"/>
    </location>
</feature>
<keyword evidence="8" id="KW-1185">Reference proteome</keyword>
<dbReference type="Pfam" id="PF13440">
    <property type="entry name" value="Polysacc_synt_3"/>
    <property type="match status" value="1"/>
</dbReference>
<dbReference type="OrthoDB" id="109075at2"/>
<evidence type="ECO:0000313" key="8">
    <source>
        <dbReference type="Proteomes" id="UP000011135"/>
    </source>
</evidence>
<protein>
    <recommendedName>
        <fullName evidence="9">O-antigen flippase Wzx</fullName>
    </recommendedName>
</protein>
<feature type="transmembrane region" description="Helical" evidence="6">
    <location>
        <begin position="20"/>
        <end position="40"/>
    </location>
</feature>
<feature type="transmembrane region" description="Helical" evidence="6">
    <location>
        <begin position="339"/>
        <end position="361"/>
    </location>
</feature>
<comment type="caution">
    <text evidence="7">The sequence shown here is derived from an EMBL/GenBank/DDBJ whole genome shotgun (WGS) entry which is preliminary data.</text>
</comment>
<dbReference type="PANTHER" id="PTHR30250">
    <property type="entry name" value="PST FAMILY PREDICTED COLANIC ACID TRANSPORTER"/>
    <property type="match status" value="1"/>
</dbReference>
<organism evidence="7 8">
    <name type="scientific">Fulvivirga imtechensis AK7</name>
    <dbReference type="NCBI Taxonomy" id="1237149"/>
    <lineage>
        <taxon>Bacteria</taxon>
        <taxon>Pseudomonadati</taxon>
        <taxon>Bacteroidota</taxon>
        <taxon>Cytophagia</taxon>
        <taxon>Cytophagales</taxon>
        <taxon>Fulvivirgaceae</taxon>
        <taxon>Fulvivirga</taxon>
    </lineage>
</organism>
<evidence type="ECO:0000313" key="7">
    <source>
        <dbReference type="EMBL" id="ELR68651.1"/>
    </source>
</evidence>
<evidence type="ECO:0000256" key="5">
    <source>
        <dbReference type="ARBA" id="ARBA00023136"/>
    </source>
</evidence>
<feature type="transmembrane region" description="Helical" evidence="6">
    <location>
        <begin position="118"/>
        <end position="136"/>
    </location>
</feature>
<evidence type="ECO:0000256" key="3">
    <source>
        <dbReference type="ARBA" id="ARBA00022692"/>
    </source>
</evidence>
<dbReference type="InterPro" id="IPR050833">
    <property type="entry name" value="Poly_Biosynth_Transport"/>
</dbReference>
<name>L8JIE7_9BACT</name>
<evidence type="ECO:0000256" key="1">
    <source>
        <dbReference type="ARBA" id="ARBA00004651"/>
    </source>
</evidence>
<dbReference type="PANTHER" id="PTHR30250:SF28">
    <property type="entry name" value="POLYSACCHARIDE BIOSYNTHESIS PROTEIN"/>
    <property type="match status" value="1"/>
</dbReference>
<keyword evidence="4 6" id="KW-1133">Transmembrane helix</keyword>
<dbReference type="eggNOG" id="COG2244">
    <property type="taxonomic scope" value="Bacteria"/>
</dbReference>
<feature type="transmembrane region" description="Helical" evidence="6">
    <location>
        <begin position="46"/>
        <end position="63"/>
    </location>
</feature>
<dbReference type="Proteomes" id="UP000011135">
    <property type="component" value="Unassembled WGS sequence"/>
</dbReference>
<gene>
    <name evidence="7" type="ORF">C900_00162</name>
</gene>
<evidence type="ECO:0000256" key="2">
    <source>
        <dbReference type="ARBA" id="ARBA00022475"/>
    </source>
</evidence>
<comment type="subcellular location">
    <subcellularLocation>
        <location evidence="1">Cell membrane</location>
        <topology evidence="1">Multi-pass membrane protein</topology>
    </subcellularLocation>
</comment>
<feature type="transmembrane region" description="Helical" evidence="6">
    <location>
        <begin position="84"/>
        <end position="106"/>
    </location>
</feature>
<feature type="transmembrane region" description="Helical" evidence="6">
    <location>
        <begin position="303"/>
        <end position="327"/>
    </location>
</feature>
<feature type="transmembrane region" description="Helical" evidence="6">
    <location>
        <begin position="397"/>
        <end position="417"/>
    </location>
</feature>
<keyword evidence="2" id="KW-1003">Cell membrane</keyword>
<accession>L8JIE7</accession>
<dbReference type="STRING" id="1237149.C900_00162"/>
<sequence length="425" mass="47412">MLQKTILKKWDNPFVKNLSYLISGTIISQLIGIALTPVLSRYYSPADFGVLGSVVTIAGIMATSSTLRYEMGIVQGSDREARSLLTLSFTTLIITVTACFIIFSIFPDLLLSIGMPSPGILLTSILCLLALVLGARNIFIEWLNRSKNFKFLSKRTVIERLSTVTLQMAWAWFIGTGIGLVYGNLLGVISGVLLIAVPSLKTIKGLTFSFDTLKATAKKYYRFAAYSTPQNLLNAISQGLPILMLGRYFGESEVGAYFFTMRILQLPSALVSGAIKQVFYKETVDSIENFDNLKSKYFKLTGLLLALILFPALIIFVFGSDIFAFIFGSEWESAGTYASWMFIWVGLMFVNPPSAVLYYTLHKQKIQLIMEVFLFASRFLALYYGGLYGDMLFTIKVYSIIGFIFNIFFIGYISILLTNGSSNRR</sequence>
<evidence type="ECO:0000256" key="4">
    <source>
        <dbReference type="ARBA" id="ARBA00022989"/>
    </source>
</evidence>